<feature type="region of interest" description="Disordered" evidence="1">
    <location>
        <begin position="403"/>
        <end position="462"/>
    </location>
</feature>
<accession>A0A6L2J4I8</accession>
<dbReference type="EMBL" id="BKCJ010000262">
    <property type="protein sequence ID" value="GEU31540.1"/>
    <property type="molecule type" value="Genomic_DNA"/>
</dbReference>
<evidence type="ECO:0000256" key="1">
    <source>
        <dbReference type="SAM" id="MobiDB-lite"/>
    </source>
</evidence>
<feature type="compositionally biased region" description="Polar residues" evidence="1">
    <location>
        <begin position="1227"/>
        <end position="1237"/>
    </location>
</feature>
<organism evidence="2">
    <name type="scientific">Tanacetum cinerariifolium</name>
    <name type="common">Dalmatian daisy</name>
    <name type="synonym">Chrysanthemum cinerariifolium</name>
    <dbReference type="NCBI Taxonomy" id="118510"/>
    <lineage>
        <taxon>Eukaryota</taxon>
        <taxon>Viridiplantae</taxon>
        <taxon>Streptophyta</taxon>
        <taxon>Embryophyta</taxon>
        <taxon>Tracheophyta</taxon>
        <taxon>Spermatophyta</taxon>
        <taxon>Magnoliopsida</taxon>
        <taxon>eudicotyledons</taxon>
        <taxon>Gunneridae</taxon>
        <taxon>Pentapetalae</taxon>
        <taxon>asterids</taxon>
        <taxon>campanulids</taxon>
        <taxon>Asterales</taxon>
        <taxon>Asteraceae</taxon>
        <taxon>Asteroideae</taxon>
        <taxon>Anthemideae</taxon>
        <taxon>Anthemidinae</taxon>
        <taxon>Tanacetum</taxon>
    </lineage>
</organism>
<feature type="compositionally biased region" description="Acidic residues" evidence="1">
    <location>
        <begin position="1206"/>
        <end position="1226"/>
    </location>
</feature>
<reference evidence="2" key="1">
    <citation type="journal article" date="2019" name="Sci. Rep.">
        <title>Draft genome of Tanacetum cinerariifolium, the natural source of mosquito coil.</title>
        <authorList>
            <person name="Yamashiro T."/>
            <person name="Shiraishi A."/>
            <person name="Satake H."/>
            <person name="Nakayama K."/>
        </authorList>
    </citation>
    <scope>NUCLEOTIDE SEQUENCE</scope>
</reference>
<feature type="compositionally biased region" description="Acidic residues" evidence="1">
    <location>
        <begin position="1158"/>
        <end position="1196"/>
    </location>
</feature>
<feature type="region of interest" description="Disordered" evidence="1">
    <location>
        <begin position="1110"/>
        <end position="1237"/>
    </location>
</feature>
<feature type="region of interest" description="Disordered" evidence="1">
    <location>
        <begin position="540"/>
        <end position="570"/>
    </location>
</feature>
<feature type="compositionally biased region" description="Polar residues" evidence="1">
    <location>
        <begin position="403"/>
        <end position="414"/>
    </location>
</feature>
<feature type="compositionally biased region" description="Polar residues" evidence="1">
    <location>
        <begin position="1127"/>
        <end position="1136"/>
    </location>
</feature>
<feature type="compositionally biased region" description="Polar residues" evidence="1">
    <location>
        <begin position="424"/>
        <end position="438"/>
    </location>
</feature>
<feature type="compositionally biased region" description="Polar residues" evidence="1">
    <location>
        <begin position="561"/>
        <end position="570"/>
    </location>
</feature>
<evidence type="ECO:0000313" key="2">
    <source>
        <dbReference type="EMBL" id="GEU31540.1"/>
    </source>
</evidence>
<gene>
    <name evidence="2" type="ORF">Tci_003518</name>
</gene>
<feature type="compositionally biased region" description="Low complexity" evidence="1">
    <location>
        <begin position="1448"/>
        <end position="1458"/>
    </location>
</feature>
<feature type="compositionally biased region" description="Polar residues" evidence="1">
    <location>
        <begin position="757"/>
        <end position="780"/>
    </location>
</feature>
<feature type="region of interest" description="Disordered" evidence="1">
    <location>
        <begin position="23"/>
        <end position="46"/>
    </location>
</feature>
<feature type="region of interest" description="Disordered" evidence="1">
    <location>
        <begin position="756"/>
        <end position="780"/>
    </location>
</feature>
<feature type="region of interest" description="Disordered" evidence="1">
    <location>
        <begin position="1410"/>
        <end position="1493"/>
    </location>
</feature>
<sequence length="1493" mass="168561">MDPNLSLGKICLGENVIEISSDKVEGSRDWDSPEHQDTANNGGKKETKAMVFHKMDTEEISDRFMVPCFLNGLEAYDGEINLGVEENMILKEYVVKLCLEHEVKRGNKVVKKELIIALRDDIPLLGGEELLSFVCKMGKSNRNKKRAMKNLILFYQDIGTSSSTGRHLTQKEAAKEALALRINQKFALLKEVRPVLETMAYHDKYKKVLDEIWKDNVELDGMIMKEEEEAIKKVKDMNTMPYRIYESLKELMKMEYLYDDEDVFVYYSLEKVLSIEEDVYLQWCLEFFSTMYFERGVDRTNLMTEKCFWFRLCRRELVLTLPRFAVLLRLYDPSKLDHRLFAKHFSKLEIDDKLFDHDAYWRKIGQTCPSINNSSDKLVAVSLKNKDKRVRFTEAVTSSGNTNIKTASSSNLVSNKPMLPSTGVKLSTSASRSQPSGNTKKDKIQRPLSSTQKNNKETHPRTIKSSLINKNCDVEPKGTAITWKPIGQTFTIVGNECPLTRITTTTDVPFRKPIALETNTPKPVVTLVYSKKPMKSKTTDHVSKSKVIKSVSANKKEPSKSWGSTASNVPSSSLDECRFSKLFSGYGDYQIGNVTISRVYYVEGLGHNLFFVGQFCDWKLEDAFHQHTCYIRNLEGVDLLTGSQRNNLYTLSLRDMMARIIETIHVDFDELTAMASEHSSSRPALHEMTPSTISSELVPNPPPSTPFVSPSRTDWDLMFQPLFDKLLTLPPSVDHPAPKVIDLIADVVALEPAASTGLPSSTTVDQDAPSPSNSQTLPKTQTHVISNNVEEDNHDLDVAHMNNDPFFGVEESPKTPNFCDDPLHEDLTSQGSSSNMRQTHTLFESVGRWSKDHPIDTGMSITAYADADHVGCQDTRCSTSGSAQFIGDKLVSWSSKKQKIMDTMKAQQITLDDTLVAPANRLKIGKCDHRLNSNLKSNEPSIQVVLDALKLTPFYNAFLITANVLEIYMQEFWATVSIHHHSLHFNLYGRSHTLNVENFKDMLHIFPRLPGQRFQDPPLEEEILSFIRDLGHTGEIKVLTDVNVNYMHQPCTRLKSKAKVTKPDMKKQPAKKIKAKGLAVLSEVALSEAEQIKMATKKSKKDFHISHASGSCDGVDAQSKVPDEQVQKTSGTNEGTGTIPRVPDVPPYESESDKESWGDSEDEDDKDDDGVDDNDDGDNDDDAESNDHDDDKEDVDESVRTPFENELTDDEKLDDEETIDDEEDYEQQTPTIPTSTYINPTVTLPKIPNFAFVFKFDQRVSALETEMFELKQTNQFVKALSSIPVIIDQYLASKMKEAVNVDSTMKKIIKNQVKEQVSKINIEKYVTESLRSEVLVRSTNQPQTAYGVATSLSEFKLKNILIDKMEADKSIDISDNQKNLYNALVESYNSDKDILTSYGDVVLLKSRRDDQDKDEDPFVGSDRGTKRRKSGKDAESSKDSRSKEKKSSSTSKEASQSQHKTSDNSAHTEEPSHTVEELGMQQDQEFITRDNDE</sequence>
<feature type="compositionally biased region" description="Basic and acidic residues" evidence="1">
    <location>
        <begin position="1460"/>
        <end position="1476"/>
    </location>
</feature>
<proteinExistence type="predicted"/>
<feature type="compositionally biased region" description="Basic and acidic residues" evidence="1">
    <location>
        <begin position="1431"/>
        <end position="1447"/>
    </location>
</feature>
<protein>
    <submittedName>
        <fullName evidence="2">Integrase, catalytic region, zinc finger, CCHC-type, peptidase aspartic, catalytic</fullName>
    </submittedName>
</protein>
<comment type="caution">
    <text evidence="2">The sequence shown here is derived from an EMBL/GenBank/DDBJ whole genome shotgun (WGS) entry which is preliminary data.</text>
</comment>
<name>A0A6L2J4I8_TANCI</name>